<accession>V6LBB4</accession>
<dbReference type="EMBL" id="KI546168">
    <property type="protein sequence ID" value="EST41687.1"/>
    <property type="molecule type" value="Genomic_DNA"/>
</dbReference>
<name>V6LBB4_9EUKA</name>
<evidence type="ECO:0000313" key="3">
    <source>
        <dbReference type="Proteomes" id="UP000018208"/>
    </source>
</evidence>
<evidence type="ECO:0000313" key="2">
    <source>
        <dbReference type="EMBL" id="KAH0575504.1"/>
    </source>
</evidence>
<keyword evidence="3" id="KW-1185">Reference proteome</keyword>
<proteinExistence type="predicted"/>
<dbReference type="VEuPathDB" id="GiardiaDB:SS50377_23137"/>
<dbReference type="Proteomes" id="UP000018208">
    <property type="component" value="Unassembled WGS sequence"/>
</dbReference>
<organism evidence="1">
    <name type="scientific">Spironucleus salmonicida</name>
    <dbReference type="NCBI Taxonomy" id="348837"/>
    <lineage>
        <taxon>Eukaryota</taxon>
        <taxon>Metamonada</taxon>
        <taxon>Diplomonadida</taxon>
        <taxon>Hexamitidae</taxon>
        <taxon>Hexamitinae</taxon>
        <taxon>Spironucleus</taxon>
    </lineage>
</organism>
<evidence type="ECO:0000313" key="1">
    <source>
        <dbReference type="EMBL" id="EST41687.1"/>
    </source>
</evidence>
<gene>
    <name evidence="1" type="ORF">SS50377_18774</name>
    <name evidence="2" type="ORF">SS50377_23137</name>
</gene>
<reference evidence="2" key="2">
    <citation type="submission" date="2020-12" db="EMBL/GenBank/DDBJ databases">
        <title>New Spironucleus salmonicida genome in near-complete chromosomes.</title>
        <authorList>
            <person name="Xu F."/>
            <person name="Kurt Z."/>
            <person name="Jimenez-Gonzalez A."/>
            <person name="Astvaldsson A."/>
            <person name="Andersson J.O."/>
            <person name="Svard S.G."/>
        </authorList>
    </citation>
    <scope>NUCLEOTIDE SEQUENCE</scope>
    <source>
        <strain evidence="2">ATCC 50377</strain>
    </source>
</reference>
<reference evidence="1 2" key="1">
    <citation type="journal article" date="2014" name="PLoS Genet.">
        <title>The Genome of Spironucleus salmonicida Highlights a Fish Pathogen Adapted to Fluctuating Environments.</title>
        <authorList>
            <person name="Xu F."/>
            <person name="Jerlstrom-Hultqvist J."/>
            <person name="Einarsson E."/>
            <person name="Astvaldsson A."/>
            <person name="Svard S.G."/>
            <person name="Andersson J.O."/>
        </authorList>
    </citation>
    <scope>NUCLEOTIDE SEQUENCE</scope>
    <source>
        <strain evidence="2">ATCC 50377</strain>
    </source>
</reference>
<dbReference type="EMBL" id="AUWU02000003">
    <property type="protein sequence ID" value="KAH0575504.1"/>
    <property type="molecule type" value="Genomic_DNA"/>
</dbReference>
<protein>
    <submittedName>
        <fullName evidence="1">Uncharacterized protein</fullName>
    </submittedName>
</protein>
<dbReference type="AlphaFoldDB" id="V6LBB4"/>
<sequence length="172" mass="20193">MSDQFCLDPDSKNVFNRNPNQRPIIKIGNWVEDQAIYDELQRQKRTGEIESSANCIKDYRIDNKQLYTTTQRDIGYPVEEGRHHIVYTEEEQSSFKKVPHYNPYKEQREINRPVMDQRIQHDTLNLTLPTNDKQNNFCSTTKSIHTGQLADIGDIIAPKFHQPVQKFKVTVE</sequence>